<comment type="caution">
    <text evidence="2">The sequence shown here is derived from an EMBL/GenBank/DDBJ whole genome shotgun (WGS) entry which is preliminary data.</text>
</comment>
<evidence type="ECO:0000313" key="2">
    <source>
        <dbReference type="EMBL" id="KAF5800919.1"/>
    </source>
</evidence>
<accession>A0A9K3IQ40</accession>
<sequence>MTLLVFLSTHHLLLPHTSLSLYILILHHFHTLTHHILYPLFIHIHEEYI</sequence>
<proteinExistence type="predicted"/>
<feature type="signal peptide" evidence="1">
    <location>
        <begin position="1"/>
        <end position="20"/>
    </location>
</feature>
<dbReference type="Gramene" id="mRNA:HanXRQr2_Chr06g0242161">
    <property type="protein sequence ID" value="CDS:HanXRQr2_Chr06g0242161.1"/>
    <property type="gene ID" value="HanXRQr2_Chr06g0242161"/>
</dbReference>
<keyword evidence="3" id="KW-1185">Reference proteome</keyword>
<dbReference type="Proteomes" id="UP000215914">
    <property type="component" value="Unassembled WGS sequence"/>
</dbReference>
<feature type="chain" id="PRO_5039951724" evidence="1">
    <location>
        <begin position="21"/>
        <end position="49"/>
    </location>
</feature>
<reference evidence="2" key="2">
    <citation type="submission" date="2020-06" db="EMBL/GenBank/DDBJ databases">
        <title>Helianthus annuus Genome sequencing and assembly Release 2.</title>
        <authorList>
            <person name="Gouzy J."/>
            <person name="Langlade N."/>
            <person name="Munos S."/>
        </authorList>
    </citation>
    <scope>NUCLEOTIDE SEQUENCE</scope>
    <source>
        <tissue evidence="2">Leaves</tissue>
    </source>
</reference>
<reference evidence="2" key="1">
    <citation type="journal article" date="2017" name="Nature">
        <title>The sunflower genome provides insights into oil metabolism, flowering and Asterid evolution.</title>
        <authorList>
            <person name="Badouin H."/>
            <person name="Gouzy J."/>
            <person name="Grassa C.J."/>
            <person name="Murat F."/>
            <person name="Staton S.E."/>
            <person name="Cottret L."/>
            <person name="Lelandais-Briere C."/>
            <person name="Owens G.L."/>
            <person name="Carrere S."/>
            <person name="Mayjonade B."/>
            <person name="Legrand L."/>
            <person name="Gill N."/>
            <person name="Kane N.C."/>
            <person name="Bowers J.E."/>
            <person name="Hubner S."/>
            <person name="Bellec A."/>
            <person name="Berard A."/>
            <person name="Berges H."/>
            <person name="Blanchet N."/>
            <person name="Boniface M.C."/>
            <person name="Brunel D."/>
            <person name="Catrice O."/>
            <person name="Chaidir N."/>
            <person name="Claudel C."/>
            <person name="Donnadieu C."/>
            <person name="Faraut T."/>
            <person name="Fievet G."/>
            <person name="Helmstetter N."/>
            <person name="King M."/>
            <person name="Knapp S.J."/>
            <person name="Lai Z."/>
            <person name="Le Paslier M.C."/>
            <person name="Lippi Y."/>
            <person name="Lorenzon L."/>
            <person name="Mandel J.R."/>
            <person name="Marage G."/>
            <person name="Marchand G."/>
            <person name="Marquand E."/>
            <person name="Bret-Mestries E."/>
            <person name="Morien E."/>
            <person name="Nambeesan S."/>
            <person name="Nguyen T."/>
            <person name="Pegot-Espagnet P."/>
            <person name="Pouilly N."/>
            <person name="Raftis F."/>
            <person name="Sallet E."/>
            <person name="Schiex T."/>
            <person name="Thomas J."/>
            <person name="Vandecasteele C."/>
            <person name="Vares D."/>
            <person name="Vear F."/>
            <person name="Vautrin S."/>
            <person name="Crespi M."/>
            <person name="Mangin B."/>
            <person name="Burke J.M."/>
            <person name="Salse J."/>
            <person name="Munos S."/>
            <person name="Vincourt P."/>
            <person name="Rieseberg L.H."/>
            <person name="Langlade N.B."/>
        </authorList>
    </citation>
    <scope>NUCLEOTIDE SEQUENCE</scope>
    <source>
        <tissue evidence="2">Leaves</tissue>
    </source>
</reference>
<gene>
    <name evidence="2" type="ORF">HanXRQr2_Chr06g0242161</name>
</gene>
<organism evidence="2 3">
    <name type="scientific">Helianthus annuus</name>
    <name type="common">Common sunflower</name>
    <dbReference type="NCBI Taxonomy" id="4232"/>
    <lineage>
        <taxon>Eukaryota</taxon>
        <taxon>Viridiplantae</taxon>
        <taxon>Streptophyta</taxon>
        <taxon>Embryophyta</taxon>
        <taxon>Tracheophyta</taxon>
        <taxon>Spermatophyta</taxon>
        <taxon>Magnoliopsida</taxon>
        <taxon>eudicotyledons</taxon>
        <taxon>Gunneridae</taxon>
        <taxon>Pentapetalae</taxon>
        <taxon>asterids</taxon>
        <taxon>campanulids</taxon>
        <taxon>Asterales</taxon>
        <taxon>Asteraceae</taxon>
        <taxon>Asteroideae</taxon>
        <taxon>Heliantheae alliance</taxon>
        <taxon>Heliantheae</taxon>
        <taxon>Helianthus</taxon>
    </lineage>
</organism>
<keyword evidence="1" id="KW-0732">Signal</keyword>
<evidence type="ECO:0000256" key="1">
    <source>
        <dbReference type="SAM" id="SignalP"/>
    </source>
</evidence>
<evidence type="ECO:0000313" key="3">
    <source>
        <dbReference type="Proteomes" id="UP000215914"/>
    </source>
</evidence>
<dbReference type="AlphaFoldDB" id="A0A9K3IQ40"/>
<protein>
    <submittedName>
        <fullName evidence="2">Uncharacterized protein</fullName>
    </submittedName>
</protein>
<name>A0A9K3IQ40_HELAN</name>
<dbReference type="EMBL" id="MNCJ02000321">
    <property type="protein sequence ID" value="KAF5800919.1"/>
    <property type="molecule type" value="Genomic_DNA"/>
</dbReference>